<feature type="region of interest" description="Disordered" evidence="1">
    <location>
        <begin position="476"/>
        <end position="507"/>
    </location>
</feature>
<proteinExistence type="predicted"/>
<name>A0A9W9D6J1_9PLEO</name>
<dbReference type="PANTHER" id="PTHR38111:SF2">
    <property type="entry name" value="FINGER DOMAIN PROTEIN, PUTATIVE (AFU_ORTHOLOGUE AFUA_1G01560)-RELATED"/>
    <property type="match status" value="1"/>
</dbReference>
<dbReference type="InterPro" id="IPR053178">
    <property type="entry name" value="Osmoadaptation_assoc"/>
</dbReference>
<dbReference type="PANTHER" id="PTHR38111">
    <property type="entry name" value="ZN(2)-C6 FUNGAL-TYPE DOMAIN-CONTAINING PROTEIN-RELATED"/>
    <property type="match status" value="1"/>
</dbReference>
<dbReference type="OrthoDB" id="5126878at2759"/>
<comment type="caution">
    <text evidence="2">The sequence shown here is derived from an EMBL/GenBank/DDBJ whole genome shotgun (WGS) entry which is preliminary data.</text>
</comment>
<dbReference type="EMBL" id="JAPEVA010000049">
    <property type="protein sequence ID" value="KAJ4403646.1"/>
    <property type="molecule type" value="Genomic_DNA"/>
</dbReference>
<accession>A0A9W9D6J1</accession>
<evidence type="ECO:0000256" key="1">
    <source>
        <dbReference type="SAM" id="MobiDB-lite"/>
    </source>
</evidence>
<gene>
    <name evidence="2" type="ORF">N0V91_006346</name>
</gene>
<reference evidence="2" key="1">
    <citation type="submission" date="2022-10" db="EMBL/GenBank/DDBJ databases">
        <title>Tapping the CABI collections for fungal endophytes: first genome assemblies for Collariella, Neodidymelliopsis, Ascochyta clinopodiicola, Didymella pomorum, Didymosphaeria variabile, Neocosmospora piperis and Neocucurbitaria cava.</title>
        <authorList>
            <person name="Hill R."/>
        </authorList>
    </citation>
    <scope>NUCLEOTIDE SEQUENCE</scope>
    <source>
        <strain evidence="2">IMI 355091</strain>
    </source>
</reference>
<dbReference type="AlphaFoldDB" id="A0A9W9D6J1"/>
<organism evidence="2 3">
    <name type="scientific">Didymella pomorum</name>
    <dbReference type="NCBI Taxonomy" id="749634"/>
    <lineage>
        <taxon>Eukaryota</taxon>
        <taxon>Fungi</taxon>
        <taxon>Dikarya</taxon>
        <taxon>Ascomycota</taxon>
        <taxon>Pezizomycotina</taxon>
        <taxon>Dothideomycetes</taxon>
        <taxon>Pleosporomycetidae</taxon>
        <taxon>Pleosporales</taxon>
        <taxon>Pleosporineae</taxon>
        <taxon>Didymellaceae</taxon>
        <taxon>Didymella</taxon>
    </lineage>
</organism>
<protein>
    <submittedName>
        <fullName evidence="2">Uncharacterized protein</fullName>
    </submittedName>
</protein>
<keyword evidence="3" id="KW-1185">Reference proteome</keyword>
<sequence>MAAKFLVHSFDCYADDSHSNKIQAMRTKGEALRELQLSLVASQQAPTYDLLLATKMHYASEVLLGVTNLHYAIHTLGLMDLLKSGVLSGADEKNFWNILDNTYIDDTLTRTKVTMAMTAGRLSIYDNDIYLSSTHPAVLAQLGLDDRQFISRAMMHVVVQCPRLTVSIRNAIRNPNDVDAVALAVSQAENLWRLTRQNYFVDYINASIKTVADCDDNTLTDILGYGIDFNHAQEMVIATRYWLLQVFLCGTLDTLSRRFPSQFGLSLLPGPETFHGIDVSAATQLARVVFALGPNPSPLTLIRTHGPFSGSIGAWHRQVRYLLMIQPGSEDSSGSAAAREEALCTALRMKRWVLDNCNVILNRLHITQVDEPAWMEALDCMAGEELPDWIPTKVSFGAEDGEIIMKLEYSGVTANGDPRLSAGPPRVFNVRNPAQFGPQHLREWVKGSGGPVVAKGPPEAGCVVETASPHWLCLGGEGASTDPSERVERDVSAMTPTNAPSTGGKRL</sequence>
<evidence type="ECO:0000313" key="2">
    <source>
        <dbReference type="EMBL" id="KAJ4403646.1"/>
    </source>
</evidence>
<evidence type="ECO:0000313" key="3">
    <source>
        <dbReference type="Proteomes" id="UP001140510"/>
    </source>
</evidence>
<dbReference type="Proteomes" id="UP001140510">
    <property type="component" value="Unassembled WGS sequence"/>
</dbReference>